<keyword evidence="7 17" id="KW-0472">Membrane</keyword>
<comment type="similarity">
    <text evidence="16">Belongs to the G-protein coupled receptor 1 family.</text>
</comment>
<feature type="transmembrane region" description="Helical" evidence="17">
    <location>
        <begin position="20"/>
        <end position="41"/>
    </location>
</feature>
<evidence type="ECO:0000256" key="10">
    <source>
        <dbReference type="ARBA" id="ARBA00023170"/>
    </source>
</evidence>
<dbReference type="Pfam" id="PF00001">
    <property type="entry name" value="7tm_1"/>
    <property type="match status" value="1"/>
</dbReference>
<keyword evidence="13" id="KW-0449">Lipoprotein</keyword>
<dbReference type="InterPro" id="IPR000276">
    <property type="entry name" value="GPCR_Rhodpsn"/>
</dbReference>
<dbReference type="AlphaFoldDB" id="A0A897PVU8"/>
<dbReference type="PROSITE" id="PS50262">
    <property type="entry name" value="G_PROTEIN_RECEP_F1_2"/>
    <property type="match status" value="1"/>
</dbReference>
<dbReference type="SUPFAM" id="SSF81321">
    <property type="entry name" value="Family A G protein-coupled receptor-like"/>
    <property type="match status" value="1"/>
</dbReference>
<accession>A0A897PVU8</accession>
<comment type="subcellular location">
    <subcellularLocation>
        <location evidence="1">Cell membrane</location>
        <topology evidence="1">Multi-pass membrane protein</topology>
    </subcellularLocation>
</comment>
<feature type="transmembrane region" description="Helical" evidence="17">
    <location>
        <begin position="308"/>
        <end position="332"/>
    </location>
</feature>
<sequence length="429" mass="48862">MLPPRRPRGGLPVGVQIQIPVYILIFLLSVLGNVLVMVTLIQNKKMRTVTNVFLLNLAVSDLLLAVFCMPFTIIPILMQNFVFGAAMCVMIRYLQGVSVSVSCFTLVAISLERYFAICRPLQSRSWQTLNHAYRCIAVCWTLAAVFMIPLAVYHQLIETGPIGRCVEIWRDKVWEKAYTLLINLMLLVLPLILMSVAYGNVCYTLWIGIKLEAQSERERQQTNESGGTANYSSHNGVSLTMESRRLNNPSPLPALPATSPSLLDNHSYPAHGVSSTVSRPFRRFEAHRAMRQSNSEKSRAAKKRVIKMLFMIVIEFFIFWTPSYVIMTWIVFDRESANRNVSSMVKLFFHLLSYVSACCNPITYCFMNKNFRQGFLAAFRCFRRRHVYASRRSEFSFSGHTASTRTGVSSANTNYDQIRDSDEISEKSF</sequence>
<dbReference type="InterPro" id="IPR009126">
    <property type="entry name" value="Cholcskin_rcpt"/>
</dbReference>
<dbReference type="Gene3D" id="1.20.1070.10">
    <property type="entry name" value="Rhodopsin 7-helix transmembrane proteins"/>
    <property type="match status" value="1"/>
</dbReference>
<feature type="transmembrane region" description="Helical" evidence="17">
    <location>
        <begin position="177"/>
        <end position="209"/>
    </location>
</feature>
<dbReference type="EMBL" id="MW383248">
    <property type="protein sequence ID" value="QSG30390.1"/>
    <property type="molecule type" value="mRNA"/>
</dbReference>
<feature type="transmembrane region" description="Helical" evidence="17">
    <location>
        <begin position="347"/>
        <end position="367"/>
    </location>
</feature>
<evidence type="ECO:0000256" key="16">
    <source>
        <dbReference type="RuleBase" id="RU000688"/>
    </source>
</evidence>
<dbReference type="InterPro" id="IPR017452">
    <property type="entry name" value="GPCR_Rhodpsn_7TM"/>
</dbReference>
<keyword evidence="6 16" id="KW-0297">G-protein coupled receptor</keyword>
<keyword evidence="9" id="KW-1015">Disulfide bond</keyword>
<dbReference type="SMART" id="SM01381">
    <property type="entry name" value="7TM_GPCR_Srsx"/>
    <property type="match status" value="1"/>
</dbReference>
<evidence type="ECO:0000256" key="9">
    <source>
        <dbReference type="ARBA" id="ARBA00023157"/>
    </source>
</evidence>
<protein>
    <recommendedName>
        <fullName evidence="2">Gastrin/cholecystokinin type B receptor</fullName>
    </recommendedName>
    <alternativeName>
        <fullName evidence="15">Cholecystokinin-2 receptor</fullName>
    </alternativeName>
</protein>
<feature type="domain" description="G-protein coupled receptors family 1 profile" evidence="18">
    <location>
        <begin position="32"/>
        <end position="364"/>
    </location>
</feature>
<name>A0A897PVU8_RAPVE</name>
<evidence type="ECO:0000256" key="5">
    <source>
        <dbReference type="ARBA" id="ARBA00022989"/>
    </source>
</evidence>
<evidence type="ECO:0000256" key="3">
    <source>
        <dbReference type="ARBA" id="ARBA00022475"/>
    </source>
</evidence>
<dbReference type="InterPro" id="IPR000314">
    <property type="entry name" value="Gastrin_rcpt"/>
</dbReference>
<evidence type="ECO:0000256" key="14">
    <source>
        <dbReference type="ARBA" id="ARBA00025402"/>
    </source>
</evidence>
<keyword evidence="10 16" id="KW-0675">Receptor</keyword>
<evidence type="ECO:0000259" key="18">
    <source>
        <dbReference type="PROSITE" id="PS50262"/>
    </source>
</evidence>
<evidence type="ECO:0000256" key="7">
    <source>
        <dbReference type="ARBA" id="ARBA00023136"/>
    </source>
</evidence>
<keyword evidence="3" id="KW-1003">Cell membrane</keyword>
<dbReference type="GO" id="GO:0008188">
    <property type="term" value="F:neuropeptide receptor activity"/>
    <property type="evidence" value="ECO:0007669"/>
    <property type="project" value="TreeGrafter"/>
</dbReference>
<evidence type="ECO:0000313" key="19">
    <source>
        <dbReference type="EMBL" id="QSG30390.1"/>
    </source>
</evidence>
<evidence type="ECO:0000256" key="1">
    <source>
        <dbReference type="ARBA" id="ARBA00004651"/>
    </source>
</evidence>
<evidence type="ECO:0000256" key="2">
    <source>
        <dbReference type="ARBA" id="ARBA00019090"/>
    </source>
</evidence>
<feature type="transmembrane region" description="Helical" evidence="17">
    <location>
        <begin position="132"/>
        <end position="157"/>
    </location>
</feature>
<evidence type="ECO:0000256" key="8">
    <source>
        <dbReference type="ARBA" id="ARBA00023139"/>
    </source>
</evidence>
<dbReference type="PANTHER" id="PTHR24238:SF75">
    <property type="entry name" value="CHOLECYSTOKININ-LIKE RECEPTOR AT 17D1-RELATED"/>
    <property type="match status" value="1"/>
</dbReference>
<keyword evidence="11" id="KW-0325">Glycoprotein</keyword>
<comment type="function">
    <text evidence="14">Receptor for gastrin and cholecystokinin. The CCK-B receptors occur throughout the central nervous system where they modulate anxiety, analgesia, arousal, and neuroleptic activity. This receptor mediates its action by association with G proteins that activate a phosphatidylinositol-calcium second messenger system.</text>
</comment>
<organism evidence="19">
    <name type="scientific">Rapana venosa</name>
    <name type="common">Veined rapa whelk</name>
    <name type="synonym">Rapana thomasiana</name>
    <dbReference type="NCBI Taxonomy" id="55521"/>
    <lineage>
        <taxon>Eukaryota</taxon>
        <taxon>Metazoa</taxon>
        <taxon>Spiralia</taxon>
        <taxon>Lophotrochozoa</taxon>
        <taxon>Mollusca</taxon>
        <taxon>Gastropoda</taxon>
        <taxon>Caenogastropoda</taxon>
        <taxon>Neogastropoda</taxon>
        <taxon>Muricoidea</taxon>
        <taxon>Muricidae</taxon>
        <taxon>Rapana</taxon>
    </lineage>
</organism>
<evidence type="ECO:0000256" key="13">
    <source>
        <dbReference type="ARBA" id="ARBA00023288"/>
    </source>
</evidence>
<proteinExistence type="evidence at transcript level"/>
<keyword evidence="4 16" id="KW-0812">Transmembrane</keyword>
<keyword evidence="8" id="KW-0564">Palmitate</keyword>
<evidence type="ECO:0000256" key="11">
    <source>
        <dbReference type="ARBA" id="ARBA00023180"/>
    </source>
</evidence>
<feature type="transmembrane region" description="Helical" evidence="17">
    <location>
        <begin position="90"/>
        <end position="111"/>
    </location>
</feature>
<evidence type="ECO:0000256" key="15">
    <source>
        <dbReference type="ARBA" id="ARBA00031093"/>
    </source>
</evidence>
<dbReference type="GO" id="GO:0015054">
    <property type="term" value="F:gastrin receptor activity"/>
    <property type="evidence" value="ECO:0007669"/>
    <property type="project" value="InterPro"/>
</dbReference>
<evidence type="ECO:0000256" key="17">
    <source>
        <dbReference type="SAM" id="Phobius"/>
    </source>
</evidence>
<dbReference type="PROSITE" id="PS00237">
    <property type="entry name" value="G_PROTEIN_RECEP_F1_1"/>
    <property type="match status" value="1"/>
</dbReference>
<keyword evidence="5 17" id="KW-1133">Transmembrane helix</keyword>
<evidence type="ECO:0000256" key="6">
    <source>
        <dbReference type="ARBA" id="ARBA00023040"/>
    </source>
</evidence>
<dbReference type="PANTHER" id="PTHR24238">
    <property type="entry name" value="G-PROTEIN COUPLED RECEPTOR"/>
    <property type="match status" value="1"/>
</dbReference>
<reference evidence="19" key="1">
    <citation type="submission" date="2020-12" db="EMBL/GenBank/DDBJ databases">
        <title>The characteristic of critical genes in neuroendocrine system and their regulation on food habit transition and metamorphosis of veined rapa whelk Rapana venosa (Valenciennes, 1846).</title>
        <authorList>
            <person name="Yang M."/>
        </authorList>
    </citation>
    <scope>NUCLEOTIDE SEQUENCE</scope>
</reference>
<dbReference type="PRINTS" id="PR01822">
    <property type="entry name" value="CCYSTOKININR"/>
</dbReference>
<dbReference type="PRINTS" id="PR00237">
    <property type="entry name" value="GPCRRHODOPSN"/>
</dbReference>
<feature type="transmembrane region" description="Helical" evidence="17">
    <location>
        <begin position="53"/>
        <end position="78"/>
    </location>
</feature>
<evidence type="ECO:0000256" key="4">
    <source>
        <dbReference type="ARBA" id="ARBA00022692"/>
    </source>
</evidence>
<keyword evidence="12 16" id="KW-0807">Transducer</keyword>
<dbReference type="GO" id="GO:0005886">
    <property type="term" value="C:plasma membrane"/>
    <property type="evidence" value="ECO:0007669"/>
    <property type="project" value="UniProtKB-SubCell"/>
</dbReference>
<dbReference type="PRINTS" id="PR00527">
    <property type="entry name" value="GASTRINR"/>
</dbReference>
<evidence type="ECO:0000256" key="12">
    <source>
        <dbReference type="ARBA" id="ARBA00023224"/>
    </source>
</evidence>